<dbReference type="Proteomes" id="UP000294937">
    <property type="component" value="Unassembled WGS sequence"/>
</dbReference>
<protein>
    <submittedName>
        <fullName evidence="6">TetR family transcriptional regulator</fullName>
    </submittedName>
</protein>
<gene>
    <name evidence="6" type="ORF">EDD58_1096</name>
</gene>
<dbReference type="EMBL" id="SMAG01000009">
    <property type="protein sequence ID" value="TCS93065.1"/>
    <property type="molecule type" value="Genomic_DNA"/>
</dbReference>
<dbReference type="Gene3D" id="1.10.357.10">
    <property type="entry name" value="Tetracycline Repressor, domain 2"/>
    <property type="match status" value="1"/>
</dbReference>
<name>A0A4R3L2E2_9BACL</name>
<dbReference type="FunFam" id="1.10.10.60:FF:000141">
    <property type="entry name" value="TetR family transcriptional regulator"/>
    <property type="match status" value="1"/>
</dbReference>
<dbReference type="GO" id="GO:0003700">
    <property type="term" value="F:DNA-binding transcription factor activity"/>
    <property type="evidence" value="ECO:0007669"/>
    <property type="project" value="TreeGrafter"/>
</dbReference>
<evidence type="ECO:0000256" key="3">
    <source>
        <dbReference type="ARBA" id="ARBA00023163"/>
    </source>
</evidence>
<sequence length="203" mass="24780">MAPRVTAEYKEERRAQILQGALYCFAEKGFQATTIDDIAQYLQVSKGAIYTYFKSKEEIYIELMRERTQHVIAEIKEQFQSIEKAEDKIQFLFRYFRLESYSLMRQYGKVHFEFWIYSSRKQELQLLLEERYEEVVQMMMQVIHQGKKAGEFRYDLDDQMMSQLLWIIRDGISLHYSVMDQEWMYRRIWKIVEDVFISYIRVD</sequence>
<comment type="caution">
    <text evidence="6">The sequence shown here is derived from an EMBL/GenBank/DDBJ whole genome shotgun (WGS) entry which is preliminary data.</text>
</comment>
<reference evidence="6 7" key="1">
    <citation type="submission" date="2019-03" db="EMBL/GenBank/DDBJ databases">
        <title>Genomic Encyclopedia of Type Strains, Phase IV (KMG-IV): sequencing the most valuable type-strain genomes for metagenomic binning, comparative biology and taxonomic classification.</title>
        <authorList>
            <person name="Goeker M."/>
        </authorList>
    </citation>
    <scope>NUCLEOTIDE SEQUENCE [LARGE SCALE GENOMIC DNA]</scope>
    <source>
        <strain evidence="6 7">DSM 45707</strain>
    </source>
</reference>
<dbReference type="InterPro" id="IPR001647">
    <property type="entry name" value="HTH_TetR"/>
</dbReference>
<keyword evidence="7" id="KW-1185">Reference proteome</keyword>
<keyword evidence="2 4" id="KW-0238">DNA-binding</keyword>
<dbReference type="InterPro" id="IPR036271">
    <property type="entry name" value="Tet_transcr_reg_TetR-rel_C_sf"/>
</dbReference>
<organism evidence="6 7">
    <name type="scientific">Hazenella coriacea</name>
    <dbReference type="NCBI Taxonomy" id="1179467"/>
    <lineage>
        <taxon>Bacteria</taxon>
        <taxon>Bacillati</taxon>
        <taxon>Bacillota</taxon>
        <taxon>Bacilli</taxon>
        <taxon>Bacillales</taxon>
        <taxon>Thermoactinomycetaceae</taxon>
        <taxon>Hazenella</taxon>
    </lineage>
</organism>
<evidence type="ECO:0000313" key="7">
    <source>
        <dbReference type="Proteomes" id="UP000294937"/>
    </source>
</evidence>
<keyword evidence="1" id="KW-0805">Transcription regulation</keyword>
<dbReference type="InterPro" id="IPR023772">
    <property type="entry name" value="DNA-bd_HTH_TetR-type_CS"/>
</dbReference>
<dbReference type="PANTHER" id="PTHR30055:SF234">
    <property type="entry name" value="HTH-TYPE TRANSCRIPTIONAL REGULATOR BETI"/>
    <property type="match status" value="1"/>
</dbReference>
<dbReference type="SUPFAM" id="SSF48498">
    <property type="entry name" value="Tetracyclin repressor-like, C-terminal domain"/>
    <property type="match status" value="1"/>
</dbReference>
<dbReference type="Pfam" id="PF17922">
    <property type="entry name" value="TetR_C_17"/>
    <property type="match status" value="1"/>
</dbReference>
<dbReference type="PROSITE" id="PS50977">
    <property type="entry name" value="HTH_TETR_2"/>
    <property type="match status" value="1"/>
</dbReference>
<dbReference type="RefSeq" id="WP_165875973.1">
    <property type="nucleotide sequence ID" value="NZ_SMAG01000009.1"/>
</dbReference>
<evidence type="ECO:0000259" key="5">
    <source>
        <dbReference type="PROSITE" id="PS50977"/>
    </source>
</evidence>
<dbReference type="GO" id="GO:0000976">
    <property type="term" value="F:transcription cis-regulatory region binding"/>
    <property type="evidence" value="ECO:0007669"/>
    <property type="project" value="TreeGrafter"/>
</dbReference>
<feature type="DNA-binding region" description="H-T-H motif" evidence="4">
    <location>
        <begin position="34"/>
        <end position="53"/>
    </location>
</feature>
<dbReference type="SUPFAM" id="SSF46689">
    <property type="entry name" value="Homeodomain-like"/>
    <property type="match status" value="1"/>
</dbReference>
<dbReference type="InterPro" id="IPR041612">
    <property type="entry name" value="YfiR_C"/>
</dbReference>
<evidence type="ECO:0000256" key="2">
    <source>
        <dbReference type="ARBA" id="ARBA00023125"/>
    </source>
</evidence>
<dbReference type="InterPro" id="IPR050109">
    <property type="entry name" value="HTH-type_TetR-like_transc_reg"/>
</dbReference>
<dbReference type="PANTHER" id="PTHR30055">
    <property type="entry name" value="HTH-TYPE TRANSCRIPTIONAL REGULATOR RUTR"/>
    <property type="match status" value="1"/>
</dbReference>
<dbReference type="GO" id="GO:0045892">
    <property type="term" value="P:negative regulation of DNA-templated transcription"/>
    <property type="evidence" value="ECO:0007669"/>
    <property type="project" value="UniProtKB-ARBA"/>
</dbReference>
<dbReference type="Pfam" id="PF00440">
    <property type="entry name" value="TetR_N"/>
    <property type="match status" value="1"/>
</dbReference>
<dbReference type="AlphaFoldDB" id="A0A4R3L2E2"/>
<dbReference type="InterPro" id="IPR009057">
    <property type="entry name" value="Homeodomain-like_sf"/>
</dbReference>
<proteinExistence type="predicted"/>
<dbReference type="Gene3D" id="1.10.10.60">
    <property type="entry name" value="Homeodomain-like"/>
    <property type="match status" value="1"/>
</dbReference>
<dbReference type="PROSITE" id="PS01081">
    <property type="entry name" value="HTH_TETR_1"/>
    <property type="match status" value="1"/>
</dbReference>
<feature type="domain" description="HTH tetR-type" evidence="5">
    <location>
        <begin position="11"/>
        <end position="71"/>
    </location>
</feature>
<keyword evidence="3" id="KW-0804">Transcription</keyword>
<evidence type="ECO:0000313" key="6">
    <source>
        <dbReference type="EMBL" id="TCS93065.1"/>
    </source>
</evidence>
<accession>A0A4R3L2E2</accession>
<dbReference type="PRINTS" id="PR00455">
    <property type="entry name" value="HTHTETR"/>
</dbReference>
<evidence type="ECO:0000256" key="4">
    <source>
        <dbReference type="PROSITE-ProRule" id="PRU00335"/>
    </source>
</evidence>
<evidence type="ECO:0000256" key="1">
    <source>
        <dbReference type="ARBA" id="ARBA00023015"/>
    </source>
</evidence>